<organism evidence="2 3">
    <name type="scientific">Nannocystis exedens</name>
    <dbReference type="NCBI Taxonomy" id="54"/>
    <lineage>
        <taxon>Bacteria</taxon>
        <taxon>Pseudomonadati</taxon>
        <taxon>Myxococcota</taxon>
        <taxon>Polyangia</taxon>
        <taxon>Nannocystales</taxon>
        <taxon>Nannocystaceae</taxon>
        <taxon>Nannocystis</taxon>
    </lineage>
</organism>
<evidence type="ECO:0000256" key="1">
    <source>
        <dbReference type="SAM" id="Phobius"/>
    </source>
</evidence>
<proteinExistence type="predicted"/>
<feature type="transmembrane region" description="Helical" evidence="1">
    <location>
        <begin position="129"/>
        <end position="156"/>
    </location>
</feature>
<reference evidence="3" key="1">
    <citation type="submission" date="2016-10" db="EMBL/GenBank/DDBJ databases">
        <authorList>
            <person name="Varghese N."/>
            <person name="Submissions S."/>
        </authorList>
    </citation>
    <scope>NUCLEOTIDE SEQUENCE [LARGE SCALE GENOMIC DNA]</scope>
    <source>
        <strain evidence="3">ATCC 25963</strain>
    </source>
</reference>
<gene>
    <name evidence="2" type="ORF">SAMN02745121_05987</name>
</gene>
<keyword evidence="1" id="KW-1133">Transmembrane helix</keyword>
<protein>
    <submittedName>
        <fullName evidence="2">Uncharacterized protein</fullName>
    </submittedName>
</protein>
<evidence type="ECO:0000313" key="2">
    <source>
        <dbReference type="EMBL" id="SFE90071.1"/>
    </source>
</evidence>
<keyword evidence="1" id="KW-0812">Transmembrane</keyword>
<feature type="transmembrane region" description="Helical" evidence="1">
    <location>
        <begin position="168"/>
        <end position="189"/>
    </location>
</feature>
<sequence>MAEPGTASAARVRQEAKGRELLADSGALWSALPVEWPREAEGGSAAALPGWGWRVRRSLAALLLRPRRSFQHVHEPVDHGAALRLLLTVRLPLWAALLVTLGVTGPTAAVQEGIPLFDARLVEALSLWLLLMAPVGVPLLYAGLGIATHVALALTGGAPRSIAATMRAVGYALAPALLGVAALDLPLFLGQLTLPVYLGGLGALTLLTFVVAGNALTGTHQVPPIRGFVVALVPAAMFAATQALRAVLALGELPGYAPPPGLPYLVP</sequence>
<feature type="transmembrane region" description="Helical" evidence="1">
    <location>
        <begin position="91"/>
        <end position="109"/>
    </location>
</feature>
<name>A0A1I2EC87_9BACT</name>
<dbReference type="STRING" id="54.SAMN02745121_05987"/>
<accession>A0A1I2EC87</accession>
<feature type="transmembrane region" description="Helical" evidence="1">
    <location>
        <begin position="228"/>
        <end position="250"/>
    </location>
</feature>
<dbReference type="RefSeq" id="WP_096332531.1">
    <property type="nucleotide sequence ID" value="NZ_FOMX01000022.1"/>
</dbReference>
<dbReference type="EMBL" id="FOMX01000022">
    <property type="protein sequence ID" value="SFE90071.1"/>
    <property type="molecule type" value="Genomic_DNA"/>
</dbReference>
<feature type="transmembrane region" description="Helical" evidence="1">
    <location>
        <begin position="195"/>
        <end position="216"/>
    </location>
</feature>
<keyword evidence="3" id="KW-1185">Reference proteome</keyword>
<keyword evidence="1" id="KW-0472">Membrane</keyword>
<dbReference type="AlphaFoldDB" id="A0A1I2EC87"/>
<evidence type="ECO:0000313" key="3">
    <source>
        <dbReference type="Proteomes" id="UP000199400"/>
    </source>
</evidence>
<dbReference type="Proteomes" id="UP000199400">
    <property type="component" value="Unassembled WGS sequence"/>
</dbReference>